<sequence length="97" mass="11427">MFKYYYLYLYNQTSRLVDKSEQKKVNNMNNHNHNHDEPLYGEYLFEGLIERALLHQHQQDENIDTAQHRSSTTPAYRITIEHGSIRIRQECAASAGA</sequence>
<dbReference type="EMBL" id="MT630639">
    <property type="protein sequence ID" value="QNO41421.1"/>
    <property type="molecule type" value="Genomic_DNA"/>
</dbReference>
<gene>
    <name evidence="1" type="ORF">LLBHLIGG_00005</name>
</gene>
<protein>
    <submittedName>
        <fullName evidence="1">Uncharacterized protein</fullName>
    </submittedName>
</protein>
<organism evidence="1">
    <name type="scientific">Candidatus Methanogaster sp. ANME-2c ERB4</name>
    <dbReference type="NCBI Taxonomy" id="2759911"/>
    <lineage>
        <taxon>Archaea</taxon>
        <taxon>Methanobacteriati</taxon>
        <taxon>Methanobacteriota</taxon>
        <taxon>Stenosarchaea group</taxon>
        <taxon>Methanomicrobia</taxon>
        <taxon>Methanosarcinales</taxon>
        <taxon>ANME-2 cluster</taxon>
        <taxon>Candidatus Methanogasteraceae</taxon>
        <taxon>Candidatus Methanogaster</taxon>
    </lineage>
</organism>
<proteinExistence type="predicted"/>
<dbReference type="AlphaFoldDB" id="A0A7G9Y087"/>
<evidence type="ECO:0000313" key="1">
    <source>
        <dbReference type="EMBL" id="QNO41421.1"/>
    </source>
</evidence>
<name>A0A7G9Y087_9EURY</name>
<reference evidence="1" key="1">
    <citation type="submission" date="2020-06" db="EMBL/GenBank/DDBJ databases">
        <title>Unique genomic features of the anaerobic methanotrophic archaea.</title>
        <authorList>
            <person name="Chadwick G.L."/>
            <person name="Skennerton C.T."/>
            <person name="Laso-Perez R."/>
            <person name="Leu A.O."/>
            <person name="Speth D.R."/>
            <person name="Yu H."/>
            <person name="Morgan-Lang C."/>
            <person name="Hatzenpichler R."/>
            <person name="Goudeau D."/>
            <person name="Malmstrom R."/>
            <person name="Brazelton W.J."/>
            <person name="Woyke T."/>
            <person name="Hallam S.J."/>
            <person name="Tyson G.W."/>
            <person name="Wegener G."/>
            <person name="Boetius A."/>
            <person name="Orphan V."/>
        </authorList>
    </citation>
    <scope>NUCLEOTIDE SEQUENCE</scope>
</reference>
<accession>A0A7G9Y087</accession>